<feature type="transmembrane region" description="Helical" evidence="6">
    <location>
        <begin position="284"/>
        <end position="307"/>
    </location>
</feature>
<dbReference type="RefSeq" id="WP_084285971.1">
    <property type="nucleotide sequence ID" value="NZ_FWXJ01000021.1"/>
</dbReference>
<evidence type="ECO:0000256" key="2">
    <source>
        <dbReference type="ARBA" id="ARBA00022475"/>
    </source>
</evidence>
<feature type="transmembrane region" description="Helical" evidence="6">
    <location>
        <begin position="382"/>
        <end position="401"/>
    </location>
</feature>
<reference evidence="8 9" key="1">
    <citation type="submission" date="2017-04" db="EMBL/GenBank/DDBJ databases">
        <authorList>
            <person name="Afonso C.L."/>
            <person name="Miller P.J."/>
            <person name="Scott M.A."/>
            <person name="Spackman E."/>
            <person name="Goraichik I."/>
            <person name="Dimitrov K.M."/>
            <person name="Suarez D.L."/>
            <person name="Swayne D.E."/>
        </authorList>
    </citation>
    <scope>NUCLEOTIDE SEQUENCE [LARGE SCALE GENOMIC DNA]</scope>
    <source>
        <strain evidence="8 9">VK13</strain>
    </source>
</reference>
<dbReference type="EMBL" id="FWXJ01000021">
    <property type="protein sequence ID" value="SMC82005.1"/>
    <property type="molecule type" value="Genomic_DNA"/>
</dbReference>
<dbReference type="AlphaFoldDB" id="A0A1W2C9S5"/>
<feature type="domain" description="Glucosamine inositolphosphorylceramide transferase 1 N-terminal" evidence="7">
    <location>
        <begin position="464"/>
        <end position="665"/>
    </location>
</feature>
<gene>
    <name evidence="8" type="ORF">SAMN06296008_1216</name>
</gene>
<feature type="transmembrane region" description="Helical" evidence="6">
    <location>
        <begin position="408"/>
        <end position="426"/>
    </location>
</feature>
<dbReference type="InterPro" id="IPR050833">
    <property type="entry name" value="Poly_Biosynth_Transport"/>
</dbReference>
<accession>A0A1W2C9S5</accession>
<evidence type="ECO:0000256" key="1">
    <source>
        <dbReference type="ARBA" id="ARBA00004651"/>
    </source>
</evidence>
<dbReference type="Proteomes" id="UP000192708">
    <property type="component" value="Unassembled WGS sequence"/>
</dbReference>
<feature type="transmembrane region" description="Helical" evidence="6">
    <location>
        <begin position="256"/>
        <end position="272"/>
    </location>
</feature>
<feature type="transmembrane region" description="Helical" evidence="6">
    <location>
        <begin position="144"/>
        <end position="164"/>
    </location>
</feature>
<protein>
    <submittedName>
        <fullName evidence="8">Membrane protein involved in the export of O-antigen and teichoic acid</fullName>
    </submittedName>
</protein>
<feature type="transmembrane region" description="Helical" evidence="6">
    <location>
        <begin position="77"/>
        <end position="99"/>
    </location>
</feature>
<dbReference type="InterPro" id="IPR056442">
    <property type="entry name" value="GINT1_N"/>
</dbReference>
<feature type="transmembrane region" description="Helical" evidence="6">
    <location>
        <begin position="230"/>
        <end position="250"/>
    </location>
</feature>
<evidence type="ECO:0000256" key="5">
    <source>
        <dbReference type="ARBA" id="ARBA00023136"/>
    </source>
</evidence>
<feature type="transmembrane region" description="Helical" evidence="6">
    <location>
        <begin position="39"/>
        <end position="57"/>
    </location>
</feature>
<evidence type="ECO:0000256" key="6">
    <source>
        <dbReference type="SAM" id="Phobius"/>
    </source>
</evidence>
<feature type="transmembrane region" description="Helical" evidence="6">
    <location>
        <begin position="360"/>
        <end position="376"/>
    </location>
</feature>
<keyword evidence="2" id="KW-1003">Cell membrane</keyword>
<dbReference type="PANTHER" id="PTHR30250:SF11">
    <property type="entry name" value="O-ANTIGEN TRANSPORTER-RELATED"/>
    <property type="match status" value="1"/>
</dbReference>
<sequence>MYILKGAISGLTNSFGSILISLIGGSFLFRLIGHEYYVQFIYLNVIIFVSNLSDFGFSKNFINILIKNNNFNIKKHLNEFFSVTLLSQLLLFFVLLVLYLLIYRSNLNDNLVIKFIFVAFILNGVINFNKALIESQLKQYINEYISLAQTLLLILFPIISIKFVPTINPITGVIIGLFFIAIIQMYFLKKHFSLIDIYFNNTLSTSFIPSLNNYFKFGTVGILNQIIQPILRLGIGGLYGSNSLIIIDFILKSYEGLSLILTSIYTSFFSAISKRNFQDKDKNILSLFVLCTFLCSIFFSILFYISYSYIYELYFDIKLNLSLLIISLGLYFRLSYSYVEIPFKIALANNKFNIILKSRIFHLFLIVLLFPLSFYCKLDLSYFILFYGLSYFISSLFFYNVKITTNKNIINILYFSFLNIYKLFFFEKWQIGFYKKYTSNISNISISEFNINDFIWFPNPKHTLFTADPFIFSFENKTYIVFERMDLKSYNGVISIAEINVDSPNIDNYVDLTSCTHHRSFPFPITIDGNIFLIIEEKSLKQLCLYRLHLFPFRLEFIRYFFTNVEYADCQIIFNNNCYLIFVYDSNFDLKIYSVMDIFNDIPNEIFYFENSNLALRGGGSAFYNNDLYYRFLQNCTEDYGKSIMLNVGRFSNGNFTSHNIFLDFNIKTSNSFKYHTFSIDKNLVVIDRSKISFAFIHFFYRFKYLLLSYK</sequence>
<feature type="transmembrane region" description="Helical" evidence="6">
    <location>
        <begin position="319"/>
        <end position="339"/>
    </location>
</feature>
<dbReference type="Pfam" id="PF24793">
    <property type="entry name" value="GINT1_N"/>
    <property type="match status" value="1"/>
</dbReference>
<dbReference type="GO" id="GO:0005886">
    <property type="term" value="C:plasma membrane"/>
    <property type="evidence" value="ECO:0007669"/>
    <property type="project" value="UniProtKB-SubCell"/>
</dbReference>
<keyword evidence="9" id="KW-1185">Reference proteome</keyword>
<name>A0A1W2C9S5_9BURK</name>
<organism evidence="8 9">
    <name type="scientific">Polynucleobacter kasalickyi</name>
    <dbReference type="NCBI Taxonomy" id="1938817"/>
    <lineage>
        <taxon>Bacteria</taxon>
        <taxon>Pseudomonadati</taxon>
        <taxon>Pseudomonadota</taxon>
        <taxon>Betaproteobacteria</taxon>
        <taxon>Burkholderiales</taxon>
        <taxon>Burkholderiaceae</taxon>
        <taxon>Polynucleobacter</taxon>
    </lineage>
</organism>
<feature type="transmembrane region" description="Helical" evidence="6">
    <location>
        <begin position="12"/>
        <end position="33"/>
    </location>
</feature>
<dbReference type="PANTHER" id="PTHR30250">
    <property type="entry name" value="PST FAMILY PREDICTED COLANIC ACID TRANSPORTER"/>
    <property type="match status" value="1"/>
</dbReference>
<evidence type="ECO:0000313" key="9">
    <source>
        <dbReference type="Proteomes" id="UP000192708"/>
    </source>
</evidence>
<dbReference type="OrthoDB" id="3771157at2"/>
<feature type="transmembrane region" description="Helical" evidence="6">
    <location>
        <begin position="170"/>
        <end position="188"/>
    </location>
</feature>
<evidence type="ECO:0000259" key="7">
    <source>
        <dbReference type="Pfam" id="PF24793"/>
    </source>
</evidence>
<evidence type="ECO:0000313" key="8">
    <source>
        <dbReference type="EMBL" id="SMC82005.1"/>
    </source>
</evidence>
<keyword evidence="5 6" id="KW-0472">Membrane</keyword>
<proteinExistence type="predicted"/>
<dbReference type="STRING" id="1938817.SAMN06296008_1216"/>
<keyword evidence="3 6" id="KW-0812">Transmembrane</keyword>
<evidence type="ECO:0000256" key="4">
    <source>
        <dbReference type="ARBA" id="ARBA00022989"/>
    </source>
</evidence>
<feature type="transmembrane region" description="Helical" evidence="6">
    <location>
        <begin position="111"/>
        <end position="132"/>
    </location>
</feature>
<keyword evidence="4 6" id="KW-1133">Transmembrane helix</keyword>
<comment type="subcellular location">
    <subcellularLocation>
        <location evidence="1">Cell membrane</location>
        <topology evidence="1">Multi-pass membrane protein</topology>
    </subcellularLocation>
</comment>
<evidence type="ECO:0000256" key="3">
    <source>
        <dbReference type="ARBA" id="ARBA00022692"/>
    </source>
</evidence>